<proteinExistence type="predicted"/>
<evidence type="ECO:0000256" key="7">
    <source>
        <dbReference type="ARBA" id="ARBA00022777"/>
    </source>
</evidence>
<dbReference type="InterPro" id="IPR051471">
    <property type="entry name" value="Bacterial_PTS_sugar_comp"/>
</dbReference>
<dbReference type="InterPro" id="IPR004701">
    <property type="entry name" value="PTS_EIIA_man-typ"/>
</dbReference>
<dbReference type="KEGG" id="vte:BHY08_05685"/>
<evidence type="ECO:0000256" key="1">
    <source>
        <dbReference type="ARBA" id="ARBA00004496"/>
    </source>
</evidence>
<evidence type="ECO:0000313" key="10">
    <source>
        <dbReference type="Proteomes" id="UP000191200"/>
    </source>
</evidence>
<dbReference type="InterPro" id="IPR036662">
    <property type="entry name" value="PTS_EIIA_man-typ_sf"/>
</dbReference>
<comment type="subcellular location">
    <subcellularLocation>
        <location evidence="1">Cytoplasm</location>
    </subcellularLocation>
</comment>
<dbReference type="CDD" id="cd00006">
    <property type="entry name" value="PTS_IIA_man"/>
    <property type="match status" value="1"/>
</dbReference>
<evidence type="ECO:0000256" key="3">
    <source>
        <dbReference type="ARBA" id="ARBA00022490"/>
    </source>
</evidence>
<dbReference type="PROSITE" id="PS51096">
    <property type="entry name" value="PTS_EIIA_TYPE_4"/>
    <property type="match status" value="1"/>
</dbReference>
<keyword evidence="4" id="KW-0762">Sugar transport</keyword>
<name>A0A1J0A603_9ENTE</name>
<keyword evidence="5" id="KW-0808">Transferase</keyword>
<keyword evidence="10" id="KW-1185">Reference proteome</keyword>
<dbReference type="Gene3D" id="3.40.50.510">
    <property type="entry name" value="Phosphotransferase system, mannose-type IIA component"/>
    <property type="match status" value="1"/>
</dbReference>
<dbReference type="AlphaFoldDB" id="A0A1J0A603"/>
<evidence type="ECO:0000259" key="8">
    <source>
        <dbReference type="PROSITE" id="PS51096"/>
    </source>
</evidence>
<sequence>MERRIILASHGSFASGILSSLELICGKQTNIEALDCYTEESFDLASEVSEIINNNQEKEIIVVTDIFGGSVNNEFLQYIRNSNFFLVAGMNLPFLVELVTQIEFVHSLEDCINEALSNSKVSIQFCNNILKNELQVKEEEF</sequence>
<feature type="domain" description="PTS EIIA type-4" evidence="8">
    <location>
        <begin position="2"/>
        <end position="123"/>
    </location>
</feature>
<keyword evidence="6" id="KW-0598">Phosphotransferase system</keyword>
<dbReference type="Proteomes" id="UP000191200">
    <property type="component" value="Chromosome"/>
</dbReference>
<organism evidence="9 10">
    <name type="scientific">Vagococcus teuberi</name>
    <dbReference type="NCBI Taxonomy" id="519472"/>
    <lineage>
        <taxon>Bacteria</taxon>
        <taxon>Bacillati</taxon>
        <taxon>Bacillota</taxon>
        <taxon>Bacilli</taxon>
        <taxon>Lactobacillales</taxon>
        <taxon>Enterococcaceae</taxon>
        <taxon>Vagococcus</taxon>
    </lineage>
</organism>
<evidence type="ECO:0000256" key="5">
    <source>
        <dbReference type="ARBA" id="ARBA00022679"/>
    </source>
</evidence>
<dbReference type="GO" id="GO:0016301">
    <property type="term" value="F:kinase activity"/>
    <property type="evidence" value="ECO:0007669"/>
    <property type="project" value="UniProtKB-KW"/>
</dbReference>
<dbReference type="GO" id="GO:0005737">
    <property type="term" value="C:cytoplasm"/>
    <property type="evidence" value="ECO:0007669"/>
    <property type="project" value="UniProtKB-SubCell"/>
</dbReference>
<evidence type="ECO:0000313" key="9">
    <source>
        <dbReference type="EMBL" id="APB31364.1"/>
    </source>
</evidence>
<evidence type="ECO:0000256" key="4">
    <source>
        <dbReference type="ARBA" id="ARBA00022597"/>
    </source>
</evidence>
<reference evidence="9 10" key="1">
    <citation type="submission" date="2016-09" db="EMBL/GenBank/DDBJ databases">
        <title>Vagococcus teuberi sp. nov., isolated from the Malian artisanal sour milk fene.</title>
        <authorList>
            <person name="Wullschleger S."/>
            <person name="Seifert C."/>
            <person name="Baumgartner S."/>
            <person name="Lacroix C."/>
            <person name="Bonfoh B."/>
            <person name="Stevens M.J."/>
            <person name="Meile L."/>
        </authorList>
    </citation>
    <scope>NUCLEOTIDE SEQUENCE [LARGE SCALE GENOMIC DNA]</scope>
    <source>
        <strain evidence="9 10">DSM 21459</strain>
    </source>
</reference>
<keyword evidence="3" id="KW-0963">Cytoplasm</keyword>
<evidence type="ECO:0000256" key="6">
    <source>
        <dbReference type="ARBA" id="ARBA00022683"/>
    </source>
</evidence>
<evidence type="ECO:0000256" key="2">
    <source>
        <dbReference type="ARBA" id="ARBA00022448"/>
    </source>
</evidence>
<dbReference type="GO" id="GO:0009401">
    <property type="term" value="P:phosphoenolpyruvate-dependent sugar phosphotransferase system"/>
    <property type="evidence" value="ECO:0007669"/>
    <property type="project" value="UniProtKB-KW"/>
</dbReference>
<dbReference type="Pfam" id="PF03610">
    <property type="entry name" value="EIIA-man"/>
    <property type="match status" value="1"/>
</dbReference>
<dbReference type="OrthoDB" id="6578004at2"/>
<dbReference type="InterPro" id="IPR033887">
    <property type="entry name" value="PTS_IIA_man"/>
</dbReference>
<dbReference type="GO" id="GO:0016020">
    <property type="term" value="C:membrane"/>
    <property type="evidence" value="ECO:0007669"/>
    <property type="project" value="InterPro"/>
</dbReference>
<keyword evidence="2" id="KW-0813">Transport</keyword>
<gene>
    <name evidence="9" type="ORF">BHY08_05685</name>
</gene>
<dbReference type="RefSeq" id="WP_071456958.1">
    <property type="nucleotide sequence ID" value="NZ_CABJEN010000001.1"/>
</dbReference>
<dbReference type="STRING" id="519472.BHY08_05685"/>
<dbReference type="EMBL" id="CP017267">
    <property type="protein sequence ID" value="APB31364.1"/>
    <property type="molecule type" value="Genomic_DNA"/>
</dbReference>
<dbReference type="PANTHER" id="PTHR33799">
    <property type="entry name" value="PTS PERMEASE-RELATED-RELATED"/>
    <property type="match status" value="1"/>
</dbReference>
<protein>
    <submittedName>
        <fullName evidence="9">PTS mannose transporter subunit IIA</fullName>
    </submittedName>
</protein>
<keyword evidence="7" id="KW-0418">Kinase</keyword>
<accession>A0A1J0A603</accession>
<dbReference type="PANTHER" id="PTHR33799:SF1">
    <property type="entry name" value="PTS SYSTEM MANNOSE-SPECIFIC EIIAB COMPONENT-RELATED"/>
    <property type="match status" value="1"/>
</dbReference>
<dbReference type="SUPFAM" id="SSF53062">
    <property type="entry name" value="PTS system fructose IIA component-like"/>
    <property type="match status" value="1"/>
</dbReference>